<reference evidence="2 3" key="1">
    <citation type="submission" date="2017-04" db="EMBL/GenBank/DDBJ databases">
        <title>Burkholderia puraquae sp. nov., a novel Burkholderia cepacia complex species from hospital setting samples.</title>
        <authorList>
            <person name="Martina P."/>
            <person name="Leguizamon M."/>
            <person name="Prieto C."/>
            <person name="Sousa S."/>
            <person name="Montanaro P."/>
            <person name="Draghi W."/>
            <person name="Staembler M."/>
            <person name="Bettiol M."/>
            <person name="Figoli C."/>
            <person name="Palau J."/>
            <person name="Alvarez F."/>
            <person name="Benetti S."/>
            <person name="Anchat E."/>
            <person name="Vescina C."/>
            <person name="Ferreras J."/>
            <person name="Lasch P."/>
            <person name="Lagares A."/>
            <person name="Zorreguieta A."/>
            <person name="Yantorno O."/>
            <person name="Bosch A."/>
        </authorList>
    </citation>
    <scope>NUCLEOTIDE SEQUENCE [LARGE SCALE GENOMIC DNA]</scope>
    <source>
        <strain evidence="2 3">CAMPA 1040</strain>
    </source>
</reference>
<dbReference type="EMBL" id="NBYX01000003">
    <property type="protein sequence ID" value="ORT87263.1"/>
    <property type="molecule type" value="Genomic_DNA"/>
</dbReference>
<reference evidence="1 4" key="2">
    <citation type="submission" date="2020-04" db="EMBL/GenBank/DDBJ databases">
        <authorList>
            <person name="De Canck E."/>
        </authorList>
    </citation>
    <scope>NUCLEOTIDE SEQUENCE [LARGE SCALE GENOMIC DNA]</scope>
    <source>
        <strain evidence="1 4">LMG 29660</strain>
    </source>
</reference>
<dbReference type="InterPro" id="IPR014718">
    <property type="entry name" value="GH-type_carb-bd"/>
</dbReference>
<dbReference type="OrthoDB" id="9808779at2"/>
<dbReference type="EMBL" id="CADIKG010000015">
    <property type="protein sequence ID" value="CAB3764861.1"/>
    <property type="molecule type" value="Genomic_DNA"/>
</dbReference>
<dbReference type="Pfam" id="PF01263">
    <property type="entry name" value="Aldose_epim"/>
    <property type="match status" value="1"/>
</dbReference>
<dbReference type="Proteomes" id="UP000193146">
    <property type="component" value="Unassembled WGS sequence"/>
</dbReference>
<dbReference type="GO" id="GO:0030246">
    <property type="term" value="F:carbohydrate binding"/>
    <property type="evidence" value="ECO:0007669"/>
    <property type="project" value="InterPro"/>
</dbReference>
<gene>
    <name evidence="1" type="primary">galM_2</name>
    <name evidence="2" type="ORF">B7G54_06885</name>
    <name evidence="1" type="ORF">LMG29660_05112</name>
</gene>
<evidence type="ECO:0000313" key="3">
    <source>
        <dbReference type="Proteomes" id="UP000193146"/>
    </source>
</evidence>
<dbReference type="SUPFAM" id="SSF74650">
    <property type="entry name" value="Galactose mutarotase-like"/>
    <property type="match status" value="1"/>
</dbReference>
<keyword evidence="3" id="KW-1185">Reference proteome</keyword>
<dbReference type="RefSeq" id="WP_085038425.1">
    <property type="nucleotide sequence ID" value="NZ_CADIKG010000015.1"/>
</dbReference>
<dbReference type="GO" id="GO:0005975">
    <property type="term" value="P:carbohydrate metabolic process"/>
    <property type="evidence" value="ECO:0007669"/>
    <property type="project" value="InterPro"/>
</dbReference>
<protein>
    <submittedName>
        <fullName evidence="1">Aldose 1-epimerase</fullName>
        <ecNumber evidence="1">5.1.3.3</ecNumber>
    </submittedName>
</protein>
<keyword evidence="1" id="KW-0413">Isomerase</keyword>
<evidence type="ECO:0000313" key="4">
    <source>
        <dbReference type="Proteomes" id="UP000494135"/>
    </source>
</evidence>
<dbReference type="Gene3D" id="2.70.98.10">
    <property type="match status" value="1"/>
</dbReference>
<dbReference type="Proteomes" id="UP000494135">
    <property type="component" value="Unassembled WGS sequence"/>
</dbReference>
<dbReference type="CDD" id="cd09021">
    <property type="entry name" value="Aldose_epim_Ec_YphB"/>
    <property type="match status" value="1"/>
</dbReference>
<dbReference type="InterPro" id="IPR008183">
    <property type="entry name" value="Aldose_1/G6P_1-epimerase"/>
</dbReference>
<evidence type="ECO:0000313" key="1">
    <source>
        <dbReference type="EMBL" id="CAB3764861.1"/>
    </source>
</evidence>
<organism evidence="2 3">
    <name type="scientific">Burkholderia puraquae</name>
    <dbReference type="NCBI Taxonomy" id="1904757"/>
    <lineage>
        <taxon>Bacteria</taxon>
        <taxon>Pseudomonadati</taxon>
        <taxon>Pseudomonadota</taxon>
        <taxon>Betaproteobacteria</taxon>
        <taxon>Burkholderiales</taxon>
        <taxon>Burkholderiaceae</taxon>
        <taxon>Burkholderia</taxon>
        <taxon>Burkholderia cepacia complex</taxon>
    </lineage>
</organism>
<dbReference type="AlphaFoldDB" id="A0A1X1PKB0"/>
<sequence>MTAPPRLTLSNDLLEAEIAPERGARLCRLRTRRDGVDLLVPLSTWDTPKHGWPKAGAYPLVPYSNRIRNARVVFRGAAYALAPHPLDRPNALHGHAQRRAWTVAHADSLCTKLVLESDACDDWPWPFEARIGFELAGHALAVSLGLHNPGTQAMPAGLGWHPFFTTDPRSTVHFGAARRWQIDADCLPTGQTSAIAARHALSRTDWAANDYVDYVSEWNGAARIERDAGTLHMTSDSPLTHLVAYAARGGPFVCLEPVSHVANGFNLAAGGIDGTGMQVLEPGASLIARVTLAWTPNDQFAKCDRDSRC</sequence>
<evidence type="ECO:0000313" key="2">
    <source>
        <dbReference type="EMBL" id="ORT87263.1"/>
    </source>
</evidence>
<dbReference type="GO" id="GO:0004034">
    <property type="term" value="F:aldose 1-epimerase activity"/>
    <property type="evidence" value="ECO:0007669"/>
    <property type="project" value="UniProtKB-EC"/>
</dbReference>
<proteinExistence type="predicted"/>
<dbReference type="InterPro" id="IPR011013">
    <property type="entry name" value="Gal_mutarotase_sf_dom"/>
</dbReference>
<name>A0A1X1PKB0_9BURK</name>
<accession>A0A1X1PKB0</accession>
<dbReference type="EC" id="5.1.3.3" evidence="1"/>